<protein>
    <submittedName>
        <fullName evidence="2">Uncharacterized protein</fullName>
    </submittedName>
</protein>
<keyword evidence="1" id="KW-1133">Transmembrane helix</keyword>
<evidence type="ECO:0000313" key="3">
    <source>
        <dbReference type="Proteomes" id="UP000824120"/>
    </source>
</evidence>
<evidence type="ECO:0000256" key="1">
    <source>
        <dbReference type="SAM" id="Phobius"/>
    </source>
</evidence>
<sequence>MVFNAHNADPLERICEEDWEETNEQLEFLRLFYDATIMFSGIYYPTISSVLINICAISIQFFKYKKIEKFRVAIEEILPKKNPTCEMCKSSIKVEAKILYEKYITTGNTQGEVGQTSNPHSKARISSYMRESQEFLASLPTPEDVTVDMMQQLELNFKGEYKY</sequence>
<evidence type="ECO:0000313" key="2">
    <source>
        <dbReference type="EMBL" id="KAG5605225.1"/>
    </source>
</evidence>
<keyword evidence="1" id="KW-0472">Membrane</keyword>
<keyword evidence="1" id="KW-0812">Transmembrane</keyword>
<dbReference type="Proteomes" id="UP000824120">
    <property type="component" value="Chromosome 5"/>
</dbReference>
<reference evidence="2 3" key="1">
    <citation type="submission" date="2020-09" db="EMBL/GenBank/DDBJ databases">
        <title>De no assembly of potato wild relative species, Solanum commersonii.</title>
        <authorList>
            <person name="Cho K."/>
        </authorList>
    </citation>
    <scope>NUCLEOTIDE SEQUENCE [LARGE SCALE GENOMIC DNA]</scope>
    <source>
        <strain evidence="2">LZ3.2</strain>
        <tissue evidence="2">Leaf</tissue>
    </source>
</reference>
<accession>A0A9J5YXB4</accession>
<feature type="transmembrane region" description="Helical" evidence="1">
    <location>
        <begin position="42"/>
        <end position="62"/>
    </location>
</feature>
<dbReference type="AlphaFoldDB" id="A0A9J5YXB4"/>
<proteinExistence type="predicted"/>
<gene>
    <name evidence="2" type="ORF">H5410_026717</name>
</gene>
<name>A0A9J5YXB4_SOLCO</name>
<dbReference type="OrthoDB" id="1831235at2759"/>
<comment type="caution">
    <text evidence="2">The sequence shown here is derived from an EMBL/GenBank/DDBJ whole genome shotgun (WGS) entry which is preliminary data.</text>
</comment>
<dbReference type="EMBL" id="JACXVP010000005">
    <property type="protein sequence ID" value="KAG5605225.1"/>
    <property type="molecule type" value="Genomic_DNA"/>
</dbReference>
<organism evidence="2 3">
    <name type="scientific">Solanum commersonii</name>
    <name type="common">Commerson's wild potato</name>
    <name type="synonym">Commerson's nightshade</name>
    <dbReference type="NCBI Taxonomy" id="4109"/>
    <lineage>
        <taxon>Eukaryota</taxon>
        <taxon>Viridiplantae</taxon>
        <taxon>Streptophyta</taxon>
        <taxon>Embryophyta</taxon>
        <taxon>Tracheophyta</taxon>
        <taxon>Spermatophyta</taxon>
        <taxon>Magnoliopsida</taxon>
        <taxon>eudicotyledons</taxon>
        <taxon>Gunneridae</taxon>
        <taxon>Pentapetalae</taxon>
        <taxon>asterids</taxon>
        <taxon>lamiids</taxon>
        <taxon>Solanales</taxon>
        <taxon>Solanaceae</taxon>
        <taxon>Solanoideae</taxon>
        <taxon>Solaneae</taxon>
        <taxon>Solanum</taxon>
    </lineage>
</organism>
<keyword evidence="3" id="KW-1185">Reference proteome</keyword>